<feature type="domain" description="Coenzyme PQQ synthesis protein F-like C-terminal lobe" evidence="3">
    <location>
        <begin position="270"/>
        <end position="370"/>
    </location>
</feature>
<dbReference type="Proteomes" id="UP000694388">
    <property type="component" value="Unplaced"/>
</dbReference>
<dbReference type="GeneTree" id="ENSGT00940000155026"/>
<dbReference type="GO" id="GO:0046872">
    <property type="term" value="F:metal ion binding"/>
    <property type="evidence" value="ECO:0007669"/>
    <property type="project" value="UniProtKB-KW"/>
</dbReference>
<protein>
    <recommendedName>
        <fullName evidence="6">Nardilysin</fullName>
    </recommendedName>
</protein>
<dbReference type="InterPro" id="IPR050626">
    <property type="entry name" value="Peptidase_M16"/>
</dbReference>
<evidence type="ECO:0000313" key="4">
    <source>
        <dbReference type="Ensembl" id="ENSEBUP00000002617.1"/>
    </source>
</evidence>
<keyword evidence="5" id="KW-1185">Reference proteome</keyword>
<evidence type="ECO:0000259" key="3">
    <source>
        <dbReference type="Pfam" id="PF22456"/>
    </source>
</evidence>
<dbReference type="PANTHER" id="PTHR43690:SF18">
    <property type="entry name" value="INSULIN-DEGRADING ENZYME-RELATED"/>
    <property type="match status" value="1"/>
</dbReference>
<reference evidence="4" key="1">
    <citation type="submission" date="2025-08" db="UniProtKB">
        <authorList>
            <consortium name="Ensembl"/>
        </authorList>
    </citation>
    <scope>IDENTIFICATION</scope>
</reference>
<evidence type="ECO:0000259" key="2">
    <source>
        <dbReference type="Pfam" id="PF16187"/>
    </source>
</evidence>
<proteinExistence type="predicted"/>
<dbReference type="Ensembl" id="ENSEBUT00000002973.1">
    <property type="protein sequence ID" value="ENSEBUP00000002617.1"/>
    <property type="gene ID" value="ENSEBUG00000002009.1"/>
</dbReference>
<evidence type="ECO:0000256" key="1">
    <source>
        <dbReference type="ARBA" id="ARBA00022723"/>
    </source>
</evidence>
<keyword evidence="1" id="KW-0479">Metal-binding</keyword>
<feature type="domain" description="Peptidase M16 middle/third" evidence="2">
    <location>
        <begin position="10"/>
        <end position="138"/>
    </location>
</feature>
<dbReference type="SUPFAM" id="SSF63411">
    <property type="entry name" value="LuxS/MPP-like metallohydrolase"/>
    <property type="match status" value="2"/>
</dbReference>
<dbReference type="AlphaFoldDB" id="A0A8C4PX00"/>
<dbReference type="Gene3D" id="3.30.830.10">
    <property type="entry name" value="Metalloenzyme, LuxS/M16 peptidase-like"/>
    <property type="match status" value="2"/>
</dbReference>
<dbReference type="InterPro" id="IPR054734">
    <property type="entry name" value="PqqF-like_C_4"/>
</dbReference>
<sequence length="454" mass="51044">MEEEDGQLSYLQFYLISPIVGESALSAALMDVLVAVADYNMATVVYEGEAARLEVVLEAKEHGLIISLHGLSHRLGALFYIVVETLVQLQFSSTVVETMVEQTVRNYRNKILRTSRLARDTRLCALQPGRWGLVDKWKALTEAMTGWAEKREKQELGKCEQPEGDGEIALHNDMIEFWQNLRSCMFVEGLVQGNVTEKEAVSFMDHMITCLECRPPQSPPSTSWPVLSLPQQVLTLRLASPVPDDPNSIITRYFQAGPGTVQQQQLNEVLVALMEEPCFDFLRTKETLGYEACPCNRDTAGILGMSITVCTQANKYSSATVEAKITEFLDKFAGILHTLSDEDFQTQISSLVQLKQMPDVHLGEEFERNWNEIGTQQYLFDRLKQEIQILQTLKKDDVVSWFNSLCTSGGQNKTLSIHVCSSLVSFIFCPSAVLSVCSSMRSLVFLYDYSLLPY</sequence>
<dbReference type="OMA" id="IVHFEVK"/>
<dbReference type="PANTHER" id="PTHR43690">
    <property type="entry name" value="NARDILYSIN"/>
    <property type="match status" value="1"/>
</dbReference>
<accession>A0A8C4PX00</accession>
<dbReference type="Pfam" id="PF16187">
    <property type="entry name" value="Peptidase_M16_M"/>
    <property type="match status" value="1"/>
</dbReference>
<dbReference type="InterPro" id="IPR011249">
    <property type="entry name" value="Metalloenz_LuxS/M16"/>
</dbReference>
<name>A0A8C4PX00_EPTBU</name>
<evidence type="ECO:0000313" key="5">
    <source>
        <dbReference type="Proteomes" id="UP000694388"/>
    </source>
</evidence>
<dbReference type="InterPro" id="IPR032632">
    <property type="entry name" value="Peptidase_M16_M"/>
</dbReference>
<evidence type="ECO:0008006" key="6">
    <source>
        <dbReference type="Google" id="ProtNLM"/>
    </source>
</evidence>
<organism evidence="4 5">
    <name type="scientific">Eptatretus burgeri</name>
    <name type="common">Inshore hagfish</name>
    <dbReference type="NCBI Taxonomy" id="7764"/>
    <lineage>
        <taxon>Eukaryota</taxon>
        <taxon>Metazoa</taxon>
        <taxon>Chordata</taxon>
        <taxon>Craniata</taxon>
        <taxon>Vertebrata</taxon>
        <taxon>Cyclostomata</taxon>
        <taxon>Myxini</taxon>
        <taxon>Myxiniformes</taxon>
        <taxon>Myxinidae</taxon>
        <taxon>Eptatretinae</taxon>
        <taxon>Eptatretus</taxon>
    </lineage>
</organism>
<reference evidence="4" key="2">
    <citation type="submission" date="2025-09" db="UniProtKB">
        <authorList>
            <consortium name="Ensembl"/>
        </authorList>
    </citation>
    <scope>IDENTIFICATION</scope>
</reference>
<dbReference type="Pfam" id="PF22456">
    <property type="entry name" value="PqqF-like_C_4"/>
    <property type="match status" value="1"/>
</dbReference>